<dbReference type="OrthoDB" id="4329660at2"/>
<dbReference type="EMBL" id="PYBW01000094">
    <property type="protein sequence ID" value="PYC74569.1"/>
    <property type="molecule type" value="Genomic_DNA"/>
</dbReference>
<sequence>MSTYLALTFGTLLSSQGTDASFALISQLSGRFVLSCFQLIRSERRALSRLPELVRAAISALRRPPLYRISGPGPDHADSKKNERGLKISKCDGRTTRVPGRSLVDPAARAVQATRSTLGQLGEHVKHDGARSVQIWPRRGILPAHGRYVSSHLMTPQQPSA</sequence>
<reference evidence="1 2" key="1">
    <citation type="submission" date="2018-03" db="EMBL/GenBank/DDBJ databases">
        <title>Bioinformatic expansion and discovery of thiopeptide antibiotics.</title>
        <authorList>
            <person name="Schwalen C.J."/>
            <person name="Hudson G.A."/>
            <person name="Mitchell D.A."/>
        </authorList>
    </citation>
    <scope>NUCLEOTIDE SEQUENCE [LARGE SCALE GENOMIC DNA]</scope>
    <source>
        <strain evidence="1 2">ATCC 21389</strain>
    </source>
</reference>
<evidence type="ECO:0000313" key="2">
    <source>
        <dbReference type="Proteomes" id="UP000248039"/>
    </source>
</evidence>
<evidence type="ECO:0000313" key="1">
    <source>
        <dbReference type="EMBL" id="PYC74569.1"/>
    </source>
</evidence>
<comment type="caution">
    <text evidence="1">The sequence shown here is derived from an EMBL/GenBank/DDBJ whole genome shotgun (WGS) entry which is preliminary data.</text>
</comment>
<dbReference type="AlphaFoldDB" id="A0A2V4MXE0"/>
<keyword evidence="2" id="KW-1185">Reference proteome</keyword>
<gene>
    <name evidence="1" type="ORF">C7C46_23910</name>
</gene>
<accession>A0A2V4MXE0</accession>
<dbReference type="Proteomes" id="UP000248039">
    <property type="component" value="Unassembled WGS sequence"/>
</dbReference>
<protein>
    <submittedName>
        <fullName evidence="1">Uncharacterized protein</fullName>
    </submittedName>
</protein>
<proteinExistence type="predicted"/>
<name>A0A2V4MXE0_9ACTN</name>
<organism evidence="1 2">
    <name type="scientific">Streptomyces tateyamensis</name>
    <dbReference type="NCBI Taxonomy" id="565073"/>
    <lineage>
        <taxon>Bacteria</taxon>
        <taxon>Bacillati</taxon>
        <taxon>Actinomycetota</taxon>
        <taxon>Actinomycetes</taxon>
        <taxon>Kitasatosporales</taxon>
        <taxon>Streptomycetaceae</taxon>
        <taxon>Streptomyces</taxon>
    </lineage>
</organism>